<reference evidence="1 2" key="1">
    <citation type="submission" date="2020-08" db="EMBL/GenBank/DDBJ databases">
        <title>Genome public.</title>
        <authorList>
            <person name="Liu C."/>
            <person name="Sun Q."/>
        </authorList>
    </citation>
    <scope>NUCLEOTIDE SEQUENCE [LARGE SCALE GENOMIC DNA]</scope>
    <source>
        <strain evidence="1 2">NSJ-43</strain>
    </source>
</reference>
<gene>
    <name evidence="1" type="ORF">H8S01_00865</name>
</gene>
<dbReference type="RefSeq" id="WP_021865903.1">
    <property type="nucleotide sequence ID" value="NZ_JACOPD010000001.1"/>
</dbReference>
<sequence>MSELTQEIEKEEGMYVYDKKIECPVCMKEFTTKIVKTGKARFKGSEMDLRPIYEGVDTIKYDVYMCPHCGYSAVSREFNNITHSQRKTLMEEIGSKYAGISGGHDEIYSYDEAVVRYKMALLTAIKKPAKLSECAYLCLKLSWLYRSMSEEKIEEHYREKAYKGFEEALQKEYPPICGMDENTISYLMSVLAYKSGDNDKAMQYGYSVISSRGASTKLKDKEREIIDILKAEK</sequence>
<organism evidence="1 2">
    <name type="scientific">Lachnospira hominis</name>
    <name type="common">ex Liu et al. 2021</name>
    <dbReference type="NCBI Taxonomy" id="2763051"/>
    <lineage>
        <taxon>Bacteria</taxon>
        <taxon>Bacillati</taxon>
        <taxon>Bacillota</taxon>
        <taxon>Clostridia</taxon>
        <taxon>Lachnospirales</taxon>
        <taxon>Lachnospiraceae</taxon>
        <taxon>Lachnospira</taxon>
    </lineage>
</organism>
<dbReference type="InterPro" id="IPR018708">
    <property type="entry name" value="DUF2225"/>
</dbReference>
<dbReference type="Proteomes" id="UP000628463">
    <property type="component" value="Unassembled WGS sequence"/>
</dbReference>
<dbReference type="EMBL" id="JACOPD010000001">
    <property type="protein sequence ID" value="MBC5679516.1"/>
    <property type="molecule type" value="Genomic_DNA"/>
</dbReference>
<name>A0ABR7FYE9_9FIRM</name>
<evidence type="ECO:0000313" key="2">
    <source>
        <dbReference type="Proteomes" id="UP000628463"/>
    </source>
</evidence>
<evidence type="ECO:0000313" key="1">
    <source>
        <dbReference type="EMBL" id="MBC5679516.1"/>
    </source>
</evidence>
<protein>
    <submittedName>
        <fullName evidence="1">DUF2225 domain-containing protein</fullName>
    </submittedName>
</protein>
<proteinExistence type="predicted"/>
<keyword evidence="2" id="KW-1185">Reference proteome</keyword>
<comment type="caution">
    <text evidence="1">The sequence shown here is derived from an EMBL/GenBank/DDBJ whole genome shotgun (WGS) entry which is preliminary data.</text>
</comment>
<dbReference type="Pfam" id="PF09986">
    <property type="entry name" value="DUF2225"/>
    <property type="match status" value="1"/>
</dbReference>
<accession>A0ABR7FYE9</accession>